<dbReference type="PANTHER" id="PTHR48075:SF1">
    <property type="entry name" value="LAMBDA-CRYSTALLIN HOMOLOG"/>
    <property type="match status" value="1"/>
</dbReference>
<dbReference type="PANTHER" id="PTHR48075">
    <property type="entry name" value="3-HYDROXYACYL-COA DEHYDROGENASE FAMILY PROTEIN"/>
    <property type="match status" value="1"/>
</dbReference>
<evidence type="ECO:0000256" key="1">
    <source>
        <dbReference type="ARBA" id="ARBA00009463"/>
    </source>
</evidence>
<dbReference type="InterPro" id="IPR006176">
    <property type="entry name" value="3-OHacyl-CoA_DH_NAD-bd"/>
</dbReference>
<dbReference type="SUPFAM" id="SSF48179">
    <property type="entry name" value="6-phosphogluconate dehydrogenase C-terminal domain-like"/>
    <property type="match status" value="1"/>
</dbReference>
<evidence type="ECO:0000259" key="5">
    <source>
        <dbReference type="Pfam" id="PF02737"/>
    </source>
</evidence>
<evidence type="ECO:0000313" key="7">
    <source>
        <dbReference type="Proteomes" id="UP000605986"/>
    </source>
</evidence>
<dbReference type="SUPFAM" id="SSF51735">
    <property type="entry name" value="NAD(P)-binding Rossmann-fold domains"/>
    <property type="match status" value="1"/>
</dbReference>
<feature type="transmembrane region" description="Helical" evidence="3">
    <location>
        <begin position="12"/>
        <end position="34"/>
    </location>
</feature>
<protein>
    <submittedName>
        <fullName evidence="6">3-hydroxyacyl-CoA dehydrogenase</fullName>
    </submittedName>
</protein>
<comment type="similarity">
    <text evidence="1">Belongs to the 3-hydroxyacyl-CoA dehydrogenase family.</text>
</comment>
<dbReference type="InterPro" id="IPR036291">
    <property type="entry name" value="NAD(P)-bd_dom_sf"/>
</dbReference>
<evidence type="ECO:0000256" key="3">
    <source>
        <dbReference type="SAM" id="Phobius"/>
    </source>
</evidence>
<dbReference type="Pfam" id="PF02737">
    <property type="entry name" value="3HCDH_N"/>
    <property type="match status" value="1"/>
</dbReference>
<keyword evidence="3" id="KW-1133">Transmembrane helix</keyword>
<evidence type="ECO:0000256" key="2">
    <source>
        <dbReference type="ARBA" id="ARBA00023002"/>
    </source>
</evidence>
<dbReference type="OrthoDB" id="2021159at2759"/>
<dbReference type="EMBL" id="JAADJG010000331">
    <property type="protein sequence ID" value="KAF4448534.1"/>
    <property type="molecule type" value="Genomic_DNA"/>
</dbReference>
<dbReference type="Gene3D" id="3.40.50.720">
    <property type="entry name" value="NAD(P)-binding Rossmann-like Domain"/>
    <property type="match status" value="1"/>
</dbReference>
<keyword evidence="3" id="KW-0812">Transmembrane</keyword>
<accession>A0A8H4KF04</accession>
<dbReference type="GO" id="GO:0050104">
    <property type="term" value="F:L-gulonate 3-dehydrogenase activity"/>
    <property type="evidence" value="ECO:0007669"/>
    <property type="project" value="TreeGrafter"/>
</dbReference>
<gene>
    <name evidence="6" type="ORF">F53441_8063</name>
</gene>
<evidence type="ECO:0000313" key="6">
    <source>
        <dbReference type="EMBL" id="KAF4448534.1"/>
    </source>
</evidence>
<dbReference type="AlphaFoldDB" id="A0A8H4KF04"/>
<feature type="domain" description="3-hydroxyacyl-CoA dehydrogenase NAD binding" evidence="5">
    <location>
        <begin position="15"/>
        <end position="186"/>
    </location>
</feature>
<dbReference type="Pfam" id="PF00725">
    <property type="entry name" value="3HCDH"/>
    <property type="match status" value="1"/>
</dbReference>
<proteinExistence type="inferred from homology"/>
<dbReference type="Proteomes" id="UP000605986">
    <property type="component" value="Unassembled WGS sequence"/>
</dbReference>
<keyword evidence="3" id="KW-0472">Membrane</keyword>
<reference evidence="6" key="1">
    <citation type="submission" date="2020-01" db="EMBL/GenBank/DDBJ databases">
        <title>Identification and distribution of gene clusters putatively required for synthesis of sphingolipid metabolism inhibitors in phylogenetically diverse species of the filamentous fungus Fusarium.</title>
        <authorList>
            <person name="Kim H.-S."/>
            <person name="Busman M."/>
            <person name="Brown D.W."/>
            <person name="Divon H."/>
            <person name="Uhlig S."/>
            <person name="Proctor R.H."/>
        </authorList>
    </citation>
    <scope>NUCLEOTIDE SEQUENCE</scope>
    <source>
        <strain evidence="6">NRRL 53441</strain>
    </source>
</reference>
<keyword evidence="2" id="KW-0560">Oxidoreductase</keyword>
<dbReference type="InterPro" id="IPR013328">
    <property type="entry name" value="6PGD_dom2"/>
</dbReference>
<dbReference type="InterPro" id="IPR006108">
    <property type="entry name" value="3HC_DH_C"/>
</dbReference>
<feature type="domain" description="3-hydroxyacyl-CoA dehydrogenase C-terminal" evidence="4">
    <location>
        <begin position="190"/>
        <end position="252"/>
    </location>
</feature>
<dbReference type="Gene3D" id="1.10.1040.10">
    <property type="entry name" value="N-(1-d-carboxylethyl)-l-norvaline Dehydrogenase, domain 2"/>
    <property type="match status" value="1"/>
</dbReference>
<organism evidence="6 7">
    <name type="scientific">Fusarium austroafricanum</name>
    <dbReference type="NCBI Taxonomy" id="2364996"/>
    <lineage>
        <taxon>Eukaryota</taxon>
        <taxon>Fungi</taxon>
        <taxon>Dikarya</taxon>
        <taxon>Ascomycota</taxon>
        <taxon>Pezizomycotina</taxon>
        <taxon>Sordariomycetes</taxon>
        <taxon>Hypocreomycetidae</taxon>
        <taxon>Hypocreales</taxon>
        <taxon>Nectriaceae</taxon>
        <taxon>Fusarium</taxon>
        <taxon>Fusarium concolor species complex</taxon>
    </lineage>
</organism>
<comment type="caution">
    <text evidence="6">The sequence shown here is derived from an EMBL/GenBank/DDBJ whole genome shotgun (WGS) entry which is preliminary data.</text>
</comment>
<dbReference type="GO" id="GO:0006631">
    <property type="term" value="P:fatty acid metabolic process"/>
    <property type="evidence" value="ECO:0007669"/>
    <property type="project" value="InterPro"/>
</dbReference>
<evidence type="ECO:0000259" key="4">
    <source>
        <dbReference type="Pfam" id="PF00725"/>
    </source>
</evidence>
<name>A0A8H4KF04_9HYPO</name>
<keyword evidence="7" id="KW-1185">Reference proteome</keyword>
<dbReference type="InterPro" id="IPR008927">
    <property type="entry name" value="6-PGluconate_DH-like_C_sf"/>
</dbReference>
<sequence length="317" mass="35070">MTSISVNRDDEDLRITIIGAGTIGLSLAALHLTYLKTPSNLTIVDVRPDLESHILRALPAYLPQRLHIRVPQVKMASSVPAAVKDSAIVQECGPENLAFKSALWSEVESHAPPDALFWTSTSGIPASHQNVQMRDPSRLIVVHPFNPPHILPLLEVVPSPQTSQSVIDLTVGFWRRRGRQPVLLQKEITGFVAGRLAWVLLREAIHLVDQGIVTVEQLDRIIENSMGPRWAYAGPFKSFHAGGGPGGLEALLKNVSPTVQACWDDAGKVNMGDSWEDKVFRQVRESYGALDLEERDLANRKVLQTVQEVKRETKVQD</sequence>
<dbReference type="GO" id="GO:0070403">
    <property type="term" value="F:NAD+ binding"/>
    <property type="evidence" value="ECO:0007669"/>
    <property type="project" value="InterPro"/>
</dbReference>